<evidence type="ECO:0000313" key="5">
    <source>
        <dbReference type="Proteomes" id="UP000282654"/>
    </source>
</evidence>
<dbReference type="InterPro" id="IPR005243">
    <property type="entry name" value="THIRX-like_proc"/>
</dbReference>
<evidence type="ECO:0000313" key="4">
    <source>
        <dbReference type="EMBL" id="RPF46868.1"/>
    </source>
</evidence>
<dbReference type="Pfam" id="PF13192">
    <property type="entry name" value="Thioredoxin_3"/>
    <property type="match status" value="1"/>
</dbReference>
<dbReference type="PANTHER" id="PTHR36450:SF1">
    <property type="entry name" value="THIOREDOXIN"/>
    <property type="match status" value="1"/>
</dbReference>
<name>A0A3N5BB25_9THEO</name>
<dbReference type="SUPFAM" id="SSF52833">
    <property type="entry name" value="Thioredoxin-like"/>
    <property type="match status" value="1"/>
</dbReference>
<dbReference type="PIRSF" id="PIRSF037031">
    <property type="entry name" value="Redox_disulphide_2"/>
    <property type="match status" value="1"/>
</dbReference>
<evidence type="ECO:0000256" key="1">
    <source>
        <dbReference type="PIRSR" id="PIRSR037031-50"/>
    </source>
</evidence>
<feature type="active site" description="Nucleophile" evidence="1">
    <location>
        <position position="11"/>
    </location>
</feature>
<dbReference type="NCBIfam" id="TIGR00412">
    <property type="entry name" value="redox_disulf_2"/>
    <property type="match status" value="1"/>
</dbReference>
<organism evidence="4 5">
    <name type="scientific">Thermodesulfitimonas autotrophica</name>
    <dbReference type="NCBI Taxonomy" id="1894989"/>
    <lineage>
        <taxon>Bacteria</taxon>
        <taxon>Bacillati</taxon>
        <taxon>Bacillota</taxon>
        <taxon>Clostridia</taxon>
        <taxon>Thermoanaerobacterales</taxon>
        <taxon>Thermoanaerobacteraceae</taxon>
        <taxon>Thermodesulfitimonas</taxon>
    </lineage>
</organism>
<dbReference type="AlphaFoldDB" id="A0A3N5BB25"/>
<gene>
    <name evidence="4" type="ORF">EDD75_1129</name>
</gene>
<accession>A0A3N5BB25</accession>
<dbReference type="InterPro" id="IPR036249">
    <property type="entry name" value="Thioredoxin-like_sf"/>
</dbReference>
<keyword evidence="2" id="KW-1015">Disulfide bond</keyword>
<dbReference type="EMBL" id="RKRE01000002">
    <property type="protein sequence ID" value="RPF46868.1"/>
    <property type="molecule type" value="Genomic_DNA"/>
</dbReference>
<keyword evidence="2" id="KW-0676">Redox-active center</keyword>
<dbReference type="RefSeq" id="WP_123929280.1">
    <property type="nucleotide sequence ID" value="NZ_RKRE01000002.1"/>
</dbReference>
<dbReference type="Gene3D" id="3.40.30.10">
    <property type="entry name" value="Glutaredoxin"/>
    <property type="match status" value="1"/>
</dbReference>
<evidence type="ECO:0000256" key="2">
    <source>
        <dbReference type="PIRSR" id="PIRSR037031-51"/>
    </source>
</evidence>
<feature type="domain" description="Thioredoxin-like fold" evidence="3">
    <location>
        <begin position="3"/>
        <end position="77"/>
    </location>
</feature>
<dbReference type="PANTHER" id="PTHR36450">
    <property type="entry name" value="THIOREDOXIN"/>
    <property type="match status" value="1"/>
</dbReference>
<dbReference type="InterPro" id="IPR012336">
    <property type="entry name" value="Thioredoxin-like_fold"/>
</dbReference>
<sequence>MREVKVLGPGCPKCRALEEEVRKAVAELGLPARVEKVTDIREIVNYGVMLTPALVVDGRVVVSGRVPSREEIKRWLQE</sequence>
<keyword evidence="5" id="KW-1185">Reference proteome</keyword>
<feature type="active site" description="Nucleophile" evidence="1">
    <location>
        <position position="14"/>
    </location>
</feature>
<comment type="caution">
    <text evidence="4">The sequence shown here is derived from an EMBL/GenBank/DDBJ whole genome shotgun (WGS) entry which is preliminary data.</text>
</comment>
<dbReference type="Proteomes" id="UP000282654">
    <property type="component" value="Unassembled WGS sequence"/>
</dbReference>
<reference evidence="4 5" key="1">
    <citation type="submission" date="2018-11" db="EMBL/GenBank/DDBJ databases">
        <title>Genomic Encyclopedia of Type Strains, Phase IV (KMG-IV): sequencing the most valuable type-strain genomes for metagenomic binning, comparative biology and taxonomic classification.</title>
        <authorList>
            <person name="Goeker M."/>
        </authorList>
    </citation>
    <scope>NUCLEOTIDE SEQUENCE [LARGE SCALE GENOMIC DNA]</scope>
    <source>
        <strain evidence="4 5">DSM 102936</strain>
    </source>
</reference>
<proteinExistence type="predicted"/>
<evidence type="ECO:0000259" key="3">
    <source>
        <dbReference type="Pfam" id="PF13192"/>
    </source>
</evidence>
<feature type="disulfide bond" description="Redox-active" evidence="2">
    <location>
        <begin position="11"/>
        <end position="14"/>
    </location>
</feature>
<protein>
    <submittedName>
        <fullName evidence="4">Small redox-active disulfide protein 2</fullName>
    </submittedName>
</protein>
<dbReference type="OrthoDB" id="9800630at2"/>